<dbReference type="Gene3D" id="3.60.20.10">
    <property type="entry name" value="Glutamine Phosphoribosylpyrophosphate, subunit 1, domain 1"/>
    <property type="match status" value="1"/>
</dbReference>
<evidence type="ECO:0000313" key="11">
    <source>
        <dbReference type="Proteomes" id="UP000640531"/>
    </source>
</evidence>
<dbReference type="InterPro" id="IPR014729">
    <property type="entry name" value="Rossmann-like_a/b/a_fold"/>
</dbReference>
<sequence>MLFNFFKSPKSPIAKMQLTPSWCVAYGKLDNLTKDVIWQDQQFAVISAPAQFALSHTKRFVVVGDIWLSNRGELLQKLGIDINDNCSNQELVAQLWEKYNFECLTLLVGMFGLVIWDCEQQVLWLVRDRIGSRTLYYTTTGETRWIAPKLRTLTPYRTNNLDLVALRDYLCCAFVPGERTLWQDVREIRPGTFMKMPTAQVDHYWQLQEQIIDTNQPLEWYGEKLRSLLEQVVKEYLPENQPVGVFLSGGLDSSSITALAAKFHHPPVHTYSIHFGTETANELEFSNLVAQHCQTQHRILEITFRDMWERLPETMAYLDDPIGDPLTVPNLLIGKMARENVQFTLNGEGGDPCFGGPKNQPMLINSLYGSVNNQDSLQAFLISFQKCALDLPQLLKPEIWQTLKNEPSVFAADLNSHANYLNRLMALNIKFKGADQILTKVNNLTQAANLQGLSPLFDQRVVELSMQIPPEYKLSGVEEKAVLKNAVSDILPWAIIHRPKSGMMVPVQLGFRKYWQREARRLLLNRKNEISPYINQDILHDWLNFKGDIWGRYGVKLWLLVSLEIWLQVNKTVLKK</sequence>
<organism evidence="10 11">
    <name type="scientific">Anabaena lutea FACHB-196</name>
    <dbReference type="NCBI Taxonomy" id="2692881"/>
    <lineage>
        <taxon>Bacteria</taxon>
        <taxon>Bacillati</taxon>
        <taxon>Cyanobacteriota</taxon>
        <taxon>Cyanophyceae</taxon>
        <taxon>Nostocales</taxon>
        <taxon>Nostocaceae</taxon>
        <taxon>Anabaena</taxon>
    </lineage>
</organism>
<gene>
    <name evidence="10" type="ORF">H6G59_15565</name>
</gene>
<dbReference type="Gene3D" id="3.40.50.620">
    <property type="entry name" value="HUPs"/>
    <property type="match status" value="1"/>
</dbReference>
<dbReference type="PIRSF" id="PIRSF001589">
    <property type="entry name" value="Asn_synthetase_glu-h"/>
    <property type="match status" value="1"/>
</dbReference>
<evidence type="ECO:0000259" key="9">
    <source>
        <dbReference type="Pfam" id="PF13537"/>
    </source>
</evidence>
<dbReference type="Proteomes" id="UP000640531">
    <property type="component" value="Unassembled WGS sequence"/>
</dbReference>
<evidence type="ECO:0000256" key="5">
    <source>
        <dbReference type="ARBA" id="ARBA00022840"/>
    </source>
</evidence>
<protein>
    <recommendedName>
        <fullName evidence="3">asparagine synthase (glutamine-hydrolyzing)</fullName>
        <ecNumber evidence="3">6.3.5.4</ecNumber>
    </recommendedName>
</protein>
<dbReference type="Pfam" id="PF00733">
    <property type="entry name" value="Asn_synthase"/>
    <property type="match status" value="1"/>
</dbReference>
<dbReference type="InterPro" id="IPR051786">
    <property type="entry name" value="ASN_synthetase/amidase"/>
</dbReference>
<comment type="caution">
    <text evidence="10">The sequence shown here is derived from an EMBL/GenBank/DDBJ whole genome shotgun (WGS) entry which is preliminary data.</text>
</comment>
<keyword evidence="4" id="KW-0547">Nucleotide-binding</keyword>
<evidence type="ECO:0000256" key="6">
    <source>
        <dbReference type="ARBA" id="ARBA00022888"/>
    </source>
</evidence>
<evidence type="ECO:0000256" key="1">
    <source>
        <dbReference type="ARBA" id="ARBA00005187"/>
    </source>
</evidence>
<dbReference type="RefSeq" id="WP_190715957.1">
    <property type="nucleotide sequence ID" value="NZ_JACJST010000014.1"/>
</dbReference>
<dbReference type="EMBL" id="JACJST010000014">
    <property type="protein sequence ID" value="MBD2569290.1"/>
    <property type="molecule type" value="Genomic_DNA"/>
</dbReference>
<evidence type="ECO:0000313" key="10">
    <source>
        <dbReference type="EMBL" id="MBD2569290.1"/>
    </source>
</evidence>
<dbReference type="InterPro" id="IPR017932">
    <property type="entry name" value="GATase_2_dom"/>
</dbReference>
<comment type="catalytic activity">
    <reaction evidence="7">
        <text>L-aspartate + L-glutamine + ATP + H2O = L-asparagine + L-glutamate + AMP + diphosphate + H(+)</text>
        <dbReference type="Rhea" id="RHEA:12228"/>
        <dbReference type="ChEBI" id="CHEBI:15377"/>
        <dbReference type="ChEBI" id="CHEBI:15378"/>
        <dbReference type="ChEBI" id="CHEBI:29985"/>
        <dbReference type="ChEBI" id="CHEBI:29991"/>
        <dbReference type="ChEBI" id="CHEBI:30616"/>
        <dbReference type="ChEBI" id="CHEBI:33019"/>
        <dbReference type="ChEBI" id="CHEBI:58048"/>
        <dbReference type="ChEBI" id="CHEBI:58359"/>
        <dbReference type="ChEBI" id="CHEBI:456215"/>
        <dbReference type="EC" id="6.3.5.4"/>
    </reaction>
</comment>
<dbReference type="InterPro" id="IPR006426">
    <property type="entry name" value="Asn_synth_AEB"/>
</dbReference>
<dbReference type="SUPFAM" id="SSF52402">
    <property type="entry name" value="Adenine nucleotide alpha hydrolases-like"/>
    <property type="match status" value="1"/>
</dbReference>
<evidence type="ECO:0000256" key="4">
    <source>
        <dbReference type="ARBA" id="ARBA00022741"/>
    </source>
</evidence>
<comment type="pathway">
    <text evidence="1">Amino-acid biosynthesis; L-asparagine biosynthesis; L-asparagine from L-aspartate (L-Gln route): step 1/1.</text>
</comment>
<evidence type="ECO:0000256" key="3">
    <source>
        <dbReference type="ARBA" id="ARBA00012737"/>
    </source>
</evidence>
<dbReference type="Pfam" id="PF13537">
    <property type="entry name" value="GATase_7"/>
    <property type="match status" value="1"/>
</dbReference>
<evidence type="ECO:0000256" key="2">
    <source>
        <dbReference type="ARBA" id="ARBA00005752"/>
    </source>
</evidence>
<dbReference type="PANTHER" id="PTHR43284:SF1">
    <property type="entry name" value="ASPARAGINE SYNTHETASE"/>
    <property type="match status" value="1"/>
</dbReference>
<keyword evidence="5" id="KW-0067">ATP-binding</keyword>
<keyword evidence="6" id="KW-0061">Asparagine biosynthesis</keyword>
<evidence type="ECO:0000259" key="8">
    <source>
        <dbReference type="Pfam" id="PF00733"/>
    </source>
</evidence>
<keyword evidence="11" id="KW-1185">Reference proteome</keyword>
<dbReference type="PANTHER" id="PTHR43284">
    <property type="entry name" value="ASPARAGINE SYNTHETASE (GLUTAMINE-HYDROLYZING)"/>
    <property type="match status" value="1"/>
</dbReference>
<reference evidence="10 11" key="1">
    <citation type="journal article" date="2020" name="ISME J.">
        <title>Comparative genomics reveals insights into cyanobacterial evolution and habitat adaptation.</title>
        <authorList>
            <person name="Chen M.Y."/>
            <person name="Teng W.K."/>
            <person name="Zhao L."/>
            <person name="Hu C.X."/>
            <person name="Zhou Y.K."/>
            <person name="Han B.P."/>
            <person name="Song L.R."/>
            <person name="Shu W.S."/>
        </authorList>
    </citation>
    <scope>NUCLEOTIDE SEQUENCE [LARGE SCALE GENOMIC DNA]</scope>
    <source>
        <strain evidence="10 11">FACHB-196</strain>
    </source>
</reference>
<dbReference type="InterPro" id="IPR001962">
    <property type="entry name" value="Asn_synthase"/>
</dbReference>
<feature type="domain" description="Glutamine amidotransferase type-2" evidence="9">
    <location>
        <begin position="55"/>
        <end position="153"/>
    </location>
</feature>
<dbReference type="EC" id="6.3.5.4" evidence="3"/>
<keyword evidence="6" id="KW-0028">Amino-acid biosynthesis</keyword>
<dbReference type="SUPFAM" id="SSF56235">
    <property type="entry name" value="N-terminal nucleophile aminohydrolases (Ntn hydrolases)"/>
    <property type="match status" value="1"/>
</dbReference>
<accession>A0ABR8FKH7</accession>
<proteinExistence type="inferred from homology"/>
<dbReference type="CDD" id="cd01991">
    <property type="entry name" value="Asn_synthase_B_C"/>
    <property type="match status" value="1"/>
</dbReference>
<comment type="similarity">
    <text evidence="2">Belongs to the asparagine synthetase family.</text>
</comment>
<name>A0ABR8FKH7_9NOST</name>
<evidence type="ECO:0000256" key="7">
    <source>
        <dbReference type="ARBA" id="ARBA00048741"/>
    </source>
</evidence>
<dbReference type="InterPro" id="IPR029055">
    <property type="entry name" value="Ntn_hydrolases_N"/>
</dbReference>
<feature type="domain" description="Asparagine synthetase" evidence="8">
    <location>
        <begin position="224"/>
        <end position="568"/>
    </location>
</feature>